<feature type="signal peptide" evidence="1">
    <location>
        <begin position="1"/>
        <end position="26"/>
    </location>
</feature>
<keyword evidence="3" id="KW-1185">Reference proteome</keyword>
<dbReference type="EMBL" id="BTGB01000002">
    <property type="protein sequence ID" value="GMM45554.1"/>
    <property type="molecule type" value="Genomic_DNA"/>
</dbReference>
<proteinExistence type="predicted"/>
<reference evidence="2 3" key="1">
    <citation type="journal article" date="2023" name="Elife">
        <title>Identification of key yeast species and microbe-microbe interactions impacting larval growth of Drosophila in the wild.</title>
        <authorList>
            <person name="Mure A."/>
            <person name="Sugiura Y."/>
            <person name="Maeda R."/>
            <person name="Honda K."/>
            <person name="Sakurai N."/>
            <person name="Takahashi Y."/>
            <person name="Watada M."/>
            <person name="Katoh T."/>
            <person name="Gotoh A."/>
            <person name="Gotoh Y."/>
            <person name="Taniguchi I."/>
            <person name="Nakamura K."/>
            <person name="Hayashi T."/>
            <person name="Katayama T."/>
            <person name="Uemura T."/>
            <person name="Hattori Y."/>
        </authorList>
    </citation>
    <scope>NUCLEOTIDE SEQUENCE [LARGE SCALE GENOMIC DNA]</scope>
    <source>
        <strain evidence="2 3">PK-24</strain>
    </source>
</reference>
<feature type="chain" id="PRO_5043495734" evidence="1">
    <location>
        <begin position="27"/>
        <end position="103"/>
    </location>
</feature>
<name>A0AAV5R2A3_PICKL</name>
<organism evidence="2 3">
    <name type="scientific">Pichia kluyveri</name>
    <name type="common">Yeast</name>
    <dbReference type="NCBI Taxonomy" id="36015"/>
    <lineage>
        <taxon>Eukaryota</taxon>
        <taxon>Fungi</taxon>
        <taxon>Dikarya</taxon>
        <taxon>Ascomycota</taxon>
        <taxon>Saccharomycotina</taxon>
        <taxon>Pichiomycetes</taxon>
        <taxon>Pichiales</taxon>
        <taxon>Pichiaceae</taxon>
        <taxon>Pichia</taxon>
    </lineage>
</organism>
<evidence type="ECO:0000313" key="2">
    <source>
        <dbReference type="EMBL" id="GMM45554.1"/>
    </source>
</evidence>
<evidence type="ECO:0000256" key="1">
    <source>
        <dbReference type="SAM" id="SignalP"/>
    </source>
</evidence>
<protein>
    <submittedName>
        <fullName evidence="2">Uncharacterized protein</fullName>
    </submittedName>
</protein>
<comment type="caution">
    <text evidence="2">The sequence shown here is derived from an EMBL/GenBank/DDBJ whole genome shotgun (WGS) entry which is preliminary data.</text>
</comment>
<accession>A0AAV5R2A3</accession>
<evidence type="ECO:0000313" key="3">
    <source>
        <dbReference type="Proteomes" id="UP001378960"/>
    </source>
</evidence>
<dbReference type="AlphaFoldDB" id="A0AAV5R2A3"/>
<dbReference type="Proteomes" id="UP001378960">
    <property type="component" value="Unassembled WGS sequence"/>
</dbReference>
<sequence>MSLLGSLKCIICSALLFGLFYHVQESCPIGKPLPLTPEPDAVCVNVHSVAQHVIPYYEISKDYILSQWDALVVILNNEDLPKSIKKDEVIREEAEALNGKKND</sequence>
<keyword evidence="1" id="KW-0732">Signal</keyword>
<gene>
    <name evidence="2" type="ORF">DAPK24_021290</name>
</gene>